<reference evidence="1 2" key="1">
    <citation type="submission" date="2023-10" db="EMBL/GenBank/DDBJ databases">
        <title>Virgibacillus soli CC-YMP-6 genome.</title>
        <authorList>
            <person name="Miliotis G."/>
            <person name="Sengupta P."/>
            <person name="Hameed A."/>
            <person name="Chuvochina M."/>
            <person name="Mcdonagh F."/>
            <person name="Simpson A.C."/>
            <person name="Singh N.K."/>
            <person name="Rekha P.D."/>
            <person name="Raman K."/>
            <person name="Hugenholtz P."/>
            <person name="Venkateswaran K."/>
        </authorList>
    </citation>
    <scope>NUCLEOTIDE SEQUENCE [LARGE SCALE GENOMIC DNA]</scope>
    <source>
        <strain evidence="1 2">CC-YMP-6</strain>
    </source>
</reference>
<dbReference type="Proteomes" id="UP001275315">
    <property type="component" value="Unassembled WGS sequence"/>
</dbReference>
<comment type="caution">
    <text evidence="1">The sequence shown here is derived from an EMBL/GenBank/DDBJ whole genome shotgun (WGS) entry which is preliminary data.</text>
</comment>
<proteinExistence type="predicted"/>
<name>A0ABU5CTN1_9BACI</name>
<dbReference type="RefSeq" id="WP_320380526.1">
    <property type="nucleotide sequence ID" value="NZ_JAWDIQ010000002.1"/>
</dbReference>
<keyword evidence="2" id="KW-1185">Reference proteome</keyword>
<protein>
    <submittedName>
        <fullName evidence="1">Uncharacterized protein</fullName>
    </submittedName>
</protein>
<sequence>MPVNDFPELFFTICAENSHADRPKNVLIEILEELDANRSHIFDEYEPTNGTHAIVNKEGLFLTVNYVKQKLGSDAKQIREAWMKQQLTIQQKNQGNIVDYKVVRHKKRSQRAIHVNQELLEERGFNFSRNSF</sequence>
<accession>A0ABU5CTN1</accession>
<evidence type="ECO:0000313" key="2">
    <source>
        <dbReference type="Proteomes" id="UP001275315"/>
    </source>
</evidence>
<organism evidence="1 2">
    <name type="scientific">Paracerasibacillus soli</name>
    <dbReference type="NCBI Taxonomy" id="480284"/>
    <lineage>
        <taxon>Bacteria</taxon>
        <taxon>Bacillati</taxon>
        <taxon>Bacillota</taxon>
        <taxon>Bacilli</taxon>
        <taxon>Bacillales</taxon>
        <taxon>Bacillaceae</taxon>
        <taxon>Paracerasibacillus</taxon>
    </lineage>
</organism>
<dbReference type="EMBL" id="JAWDIQ010000002">
    <property type="protein sequence ID" value="MDY0409731.1"/>
    <property type="molecule type" value="Genomic_DNA"/>
</dbReference>
<gene>
    <name evidence="1" type="ORF">RWD45_15600</name>
</gene>
<evidence type="ECO:0000313" key="1">
    <source>
        <dbReference type="EMBL" id="MDY0409731.1"/>
    </source>
</evidence>